<evidence type="ECO:0000256" key="5">
    <source>
        <dbReference type="ARBA" id="ARBA00022842"/>
    </source>
</evidence>
<dbReference type="Proteomes" id="UP000002361">
    <property type="component" value="Chromosome"/>
</dbReference>
<comment type="similarity">
    <text evidence="10">Belongs to the CRISPR-associated endonuclease Cas1 family.</text>
</comment>
<dbReference type="HAMAP" id="MF_01470">
    <property type="entry name" value="Cas1"/>
    <property type="match status" value="1"/>
</dbReference>
<keyword evidence="2 10" id="KW-0479">Metal-binding</keyword>
<dbReference type="SUPFAM" id="SSF56672">
    <property type="entry name" value="DNA/RNA polymerases"/>
    <property type="match status" value="1"/>
</dbReference>
<keyword evidence="8 10" id="KW-0464">Manganese</keyword>
<evidence type="ECO:0000256" key="2">
    <source>
        <dbReference type="ARBA" id="ARBA00022723"/>
    </source>
</evidence>
<keyword evidence="12" id="KW-0695">RNA-directed DNA polymerase</keyword>
<dbReference type="CDD" id="cd01651">
    <property type="entry name" value="RT_G2_intron"/>
    <property type="match status" value="1"/>
</dbReference>
<evidence type="ECO:0000313" key="13">
    <source>
        <dbReference type="Proteomes" id="UP000002361"/>
    </source>
</evidence>
<evidence type="ECO:0000256" key="6">
    <source>
        <dbReference type="ARBA" id="ARBA00023118"/>
    </source>
</evidence>
<dbReference type="PROSITE" id="PS50878">
    <property type="entry name" value="RT_POL"/>
    <property type="match status" value="1"/>
</dbReference>
<dbReference type="PANTHER" id="PTHR34353">
    <property type="entry name" value="CRISPR-ASSOCIATED ENDONUCLEASE CAS1 1"/>
    <property type="match status" value="1"/>
</dbReference>
<comment type="function">
    <text evidence="10">CRISPR (clustered regularly interspaced short palindromic repeat), is an adaptive immune system that provides protection against mobile genetic elements (viruses, transposable elements and conjugative plasmids). CRISPR clusters contain spacers, sequences complementary to antecedent mobile elements, and target invading nucleic acids. CRISPR clusters are transcribed and processed into CRISPR RNA (crRNA). Acts as a dsDNA endonuclease. Involved in the integration of spacer DNA into the CRISPR cassette.</text>
</comment>
<dbReference type="EC" id="3.1.-.-" evidence="10"/>
<evidence type="ECO:0000259" key="11">
    <source>
        <dbReference type="PROSITE" id="PS50878"/>
    </source>
</evidence>
<accession>D5ASE0</accession>
<keyword evidence="1 10" id="KW-0540">Nuclease</keyword>
<dbReference type="HOGENOM" id="CLU_012698_1_0_5"/>
<dbReference type="InterPro" id="IPR043502">
    <property type="entry name" value="DNA/RNA_pol_sf"/>
</dbReference>
<reference key="1">
    <citation type="submission" date="2008-12" db="EMBL/GenBank/DDBJ databases">
        <title>Complete genome sequence of Rhodobacter capsulatus SB1003.</title>
        <authorList>
            <person name="Strnad H."/>
            <person name="Lapidus A."/>
            <person name="Vlcek C."/>
            <person name="Ulbrich P."/>
            <person name="Paces J."/>
            <person name="Maltsev N."/>
            <person name="Kumar V."/>
            <person name="Kogan Y."/>
            <person name="Milgram A."/>
            <person name="Rebrekov D."/>
            <person name="Mazur M."/>
            <person name="Cox R."/>
            <person name="Kyrpides N."/>
            <person name="Kolar M."/>
            <person name="Sachova J."/>
            <person name="Ridl J."/>
            <person name="Ivanova N."/>
            <person name="Kapatral V."/>
            <person name="Los T."/>
            <person name="Lykidis A."/>
            <person name="Mikhailova N."/>
            <person name="Reznik G."/>
            <person name="Vasieva O."/>
            <person name="Fonstein M."/>
            <person name="Paces V."/>
            <person name="Haselkorn R."/>
        </authorList>
    </citation>
    <scope>NUCLEOTIDE SEQUENCE</scope>
    <source>
        <strain>SB1003</strain>
    </source>
</reference>
<feature type="binding site" evidence="10">
    <location>
        <position position="423"/>
    </location>
    <ligand>
        <name>Mn(2+)</name>
        <dbReference type="ChEBI" id="CHEBI:29035"/>
    </ligand>
</feature>
<evidence type="ECO:0000256" key="3">
    <source>
        <dbReference type="ARBA" id="ARBA00022759"/>
    </source>
</evidence>
<comment type="cofactor">
    <cofactor evidence="10">
        <name>Mg(2+)</name>
        <dbReference type="ChEBI" id="CHEBI:18420"/>
    </cofactor>
    <cofactor evidence="10">
        <name>Mn(2+)</name>
        <dbReference type="ChEBI" id="CHEBI:29035"/>
    </cofactor>
</comment>
<keyword evidence="5 10" id="KW-0460">Magnesium</keyword>
<keyword evidence="7 10" id="KW-0238">DNA-binding</keyword>
<dbReference type="GO" id="GO:0051607">
    <property type="term" value="P:defense response to virus"/>
    <property type="evidence" value="ECO:0007669"/>
    <property type="project" value="UniProtKB-UniRule"/>
</dbReference>
<feature type="binding site" evidence="10">
    <location>
        <position position="359"/>
    </location>
    <ligand>
        <name>Mn(2+)</name>
        <dbReference type="ChEBI" id="CHEBI:29035"/>
    </ligand>
</feature>
<dbReference type="NCBIfam" id="TIGR00287">
    <property type="entry name" value="cas1"/>
    <property type="match status" value="1"/>
</dbReference>
<feature type="binding site" evidence="10">
    <location>
        <position position="438"/>
    </location>
    <ligand>
        <name>Mn(2+)</name>
        <dbReference type="ChEBI" id="CHEBI:29035"/>
    </ligand>
</feature>
<keyword evidence="12" id="KW-0808">Transferase</keyword>
<evidence type="ECO:0000256" key="4">
    <source>
        <dbReference type="ARBA" id="ARBA00022801"/>
    </source>
</evidence>
<sequence length="533" mass="57959">MAVDRISALRRMGYTWVVEADIEKAFDRIPHDPVLEALDTALDPAPGTRALIDLVGLWLAHGSGQLGTPGRGLAQGSPLSPLLSNLFFDGLDDRFDSGAARIVRFADDFVILARSEAGAEEARALAEEFVAGHGLRMVSRETRVVGFDRGFQFLGQLFVRSLVLPAPDEPDPDASAVMRELAEADAATAEAVAAGYDPGARVLYLVEPERRLSLRAESFAVLDGGGSLLLSLPPARVNRIELGPGAVVDDPVWRHALATDTTLAFLDGHGKTQGYLAPPQPAEAQLQLAQAALVLHPERRLALARVLVGARLRNQRARLAVLNRSAKATEVDRAIAALGRAIRGLAAPMPDLDTLRGHEGRAARIYWPALARLCTAHKGPFLCERPAKTPLNAAINYLTALLARDIRAALIGAGLHPGFGVLHQAQDRGDAAVYDLMEVFRATLSEGLAVSLFNRRRLREEMFEPQGDSLRLLTPGRRALITGYEEALERVIRSSQTGQRHALRRIMLEEARALARHCRSPETVPYLPQLQDY</sequence>
<evidence type="ECO:0000256" key="1">
    <source>
        <dbReference type="ARBA" id="ARBA00022722"/>
    </source>
</evidence>
<keyword evidence="4 10" id="KW-0378">Hydrolase</keyword>
<dbReference type="InterPro" id="IPR002729">
    <property type="entry name" value="CRISPR-assoc_Cas1"/>
</dbReference>
<dbReference type="Gene3D" id="1.20.120.920">
    <property type="entry name" value="CRISPR-associated endonuclease Cas1, C-terminal domain"/>
    <property type="match status" value="1"/>
</dbReference>
<feature type="domain" description="Reverse transcriptase" evidence="11">
    <location>
        <begin position="1"/>
        <end position="158"/>
    </location>
</feature>
<dbReference type="eggNOG" id="COG3344">
    <property type="taxonomic scope" value="Bacteria"/>
</dbReference>
<dbReference type="GO" id="GO:0004519">
    <property type="term" value="F:endonuclease activity"/>
    <property type="evidence" value="ECO:0007669"/>
    <property type="project" value="UniProtKB-UniRule"/>
</dbReference>
<dbReference type="PANTHER" id="PTHR34353:SF2">
    <property type="entry name" value="CRISPR-ASSOCIATED ENDONUCLEASE CAS1 1"/>
    <property type="match status" value="1"/>
</dbReference>
<dbReference type="InterPro" id="IPR000477">
    <property type="entry name" value="RT_dom"/>
</dbReference>
<keyword evidence="12" id="KW-0548">Nucleotidyltransferase</keyword>
<name>D5ASE0_RHOCB</name>
<keyword evidence="3 10" id="KW-0255">Endonuclease</keyword>
<dbReference type="Pfam" id="PF01867">
    <property type="entry name" value="Cas_Cas1"/>
    <property type="match status" value="1"/>
</dbReference>
<evidence type="ECO:0000313" key="12">
    <source>
        <dbReference type="EMBL" id="ADE85031.1"/>
    </source>
</evidence>
<evidence type="ECO:0000256" key="10">
    <source>
        <dbReference type="HAMAP-Rule" id="MF_01470"/>
    </source>
</evidence>
<dbReference type="AlphaFoldDB" id="D5ASE0"/>
<keyword evidence="13" id="KW-1185">Reference proteome</keyword>
<dbReference type="EMBL" id="CP001312">
    <property type="protein sequence ID" value="ADE85031.1"/>
    <property type="molecule type" value="Genomic_DNA"/>
</dbReference>
<evidence type="ECO:0000256" key="7">
    <source>
        <dbReference type="ARBA" id="ARBA00023125"/>
    </source>
</evidence>
<dbReference type="CDD" id="cd09634">
    <property type="entry name" value="Cas1_I-II-III"/>
    <property type="match status" value="1"/>
</dbReference>
<dbReference type="STRING" id="272942.RCAP_rcc01276"/>
<dbReference type="eggNOG" id="COG1518">
    <property type="taxonomic scope" value="Bacteria"/>
</dbReference>
<evidence type="ECO:0000256" key="8">
    <source>
        <dbReference type="ARBA" id="ARBA00023211"/>
    </source>
</evidence>
<dbReference type="InterPro" id="IPR050646">
    <property type="entry name" value="Cas1"/>
</dbReference>
<dbReference type="GO" id="GO:0003964">
    <property type="term" value="F:RNA-directed DNA polymerase activity"/>
    <property type="evidence" value="ECO:0007669"/>
    <property type="project" value="UniProtKB-KW"/>
</dbReference>
<dbReference type="GO" id="GO:0043571">
    <property type="term" value="P:maintenance of CRISPR repeat elements"/>
    <property type="evidence" value="ECO:0007669"/>
    <property type="project" value="UniProtKB-UniRule"/>
</dbReference>
<dbReference type="InterPro" id="IPR042206">
    <property type="entry name" value="CRISPR-assoc_Cas1_C"/>
</dbReference>
<dbReference type="GO" id="GO:0003677">
    <property type="term" value="F:DNA binding"/>
    <property type="evidence" value="ECO:0007669"/>
    <property type="project" value="UniProtKB-KW"/>
</dbReference>
<gene>
    <name evidence="10" type="primary">cas1</name>
    <name evidence="12" type="ordered locus">RCAP_rcc01276</name>
</gene>
<organism evidence="12 13">
    <name type="scientific">Rhodobacter capsulatus (strain ATCC BAA-309 / NBRC 16581 / SB1003)</name>
    <dbReference type="NCBI Taxonomy" id="272942"/>
    <lineage>
        <taxon>Bacteria</taxon>
        <taxon>Pseudomonadati</taxon>
        <taxon>Pseudomonadota</taxon>
        <taxon>Alphaproteobacteria</taxon>
        <taxon>Rhodobacterales</taxon>
        <taxon>Rhodobacter group</taxon>
        <taxon>Rhodobacter</taxon>
    </lineage>
</organism>
<keyword evidence="6 10" id="KW-0051">Antiviral defense</keyword>
<reference evidence="12 13" key="2">
    <citation type="journal article" date="2010" name="J. Bacteriol.">
        <title>Complete genome sequence of the photosynthetic purple nonsulfur bacterium Rhodobacter capsulatus SB 1003.</title>
        <authorList>
            <person name="Strnad H."/>
            <person name="Lapidus A."/>
            <person name="Paces J."/>
            <person name="Ulbrich P."/>
            <person name="Vlcek C."/>
            <person name="Paces V."/>
            <person name="Haselkorn R."/>
        </authorList>
    </citation>
    <scope>NUCLEOTIDE SEQUENCE [LARGE SCALE GENOMIC DNA]</scope>
    <source>
        <strain evidence="13">ATCC BAA-309 / NBRC 16581 / SB1003</strain>
    </source>
</reference>
<evidence type="ECO:0000256" key="9">
    <source>
        <dbReference type="ARBA" id="ARBA00038592"/>
    </source>
</evidence>
<dbReference type="Pfam" id="PF00078">
    <property type="entry name" value="RVT_1"/>
    <property type="match status" value="1"/>
</dbReference>
<dbReference type="GO" id="GO:0016787">
    <property type="term" value="F:hydrolase activity"/>
    <property type="evidence" value="ECO:0007669"/>
    <property type="project" value="UniProtKB-KW"/>
</dbReference>
<proteinExistence type="inferred from homology"/>
<dbReference type="GO" id="GO:0046872">
    <property type="term" value="F:metal ion binding"/>
    <property type="evidence" value="ECO:0007669"/>
    <property type="project" value="UniProtKB-UniRule"/>
</dbReference>
<comment type="subunit">
    <text evidence="9 10">Homodimer, forms a heterotetramer with a Cas2 homodimer.</text>
</comment>
<protein>
    <recommendedName>
        <fullName evidence="10">CRISPR-associated endonuclease Cas1</fullName>
        <ecNumber evidence="10">3.1.-.-</ecNumber>
    </recommendedName>
</protein>
<dbReference type="KEGG" id="rcp:RCAP_rcc01276"/>